<dbReference type="GO" id="GO:0006032">
    <property type="term" value="P:chitin catabolic process"/>
    <property type="evidence" value="ECO:0007669"/>
    <property type="project" value="TreeGrafter"/>
</dbReference>
<dbReference type="Gene3D" id="3.10.50.10">
    <property type="match status" value="1"/>
</dbReference>
<proteinExistence type="predicted"/>
<dbReference type="PANTHER" id="PTHR11177">
    <property type="entry name" value="CHITINASE"/>
    <property type="match status" value="1"/>
</dbReference>
<reference evidence="4" key="1">
    <citation type="submission" date="2020-05" db="UniProtKB">
        <authorList>
            <consortium name="EnsemblMetazoa"/>
        </authorList>
    </citation>
    <scope>IDENTIFICATION</scope>
    <source>
        <strain evidence="4">USDA</strain>
    </source>
</reference>
<dbReference type="InterPro" id="IPR011583">
    <property type="entry name" value="Chitinase_II/V-like_cat"/>
</dbReference>
<dbReference type="OrthoDB" id="73875at2759"/>
<dbReference type="Pfam" id="PF00704">
    <property type="entry name" value="Glyco_hydro_18"/>
    <property type="match status" value="1"/>
</dbReference>
<evidence type="ECO:0000256" key="2">
    <source>
        <dbReference type="SAM" id="SignalP"/>
    </source>
</evidence>
<dbReference type="GO" id="GO:0004568">
    <property type="term" value="F:chitinase activity"/>
    <property type="evidence" value="ECO:0007669"/>
    <property type="project" value="TreeGrafter"/>
</dbReference>
<dbReference type="GO" id="GO:0008061">
    <property type="term" value="F:chitin binding"/>
    <property type="evidence" value="ECO:0007669"/>
    <property type="project" value="InterPro"/>
</dbReference>
<dbReference type="KEGG" id="scac:106089517"/>
<dbReference type="InterPro" id="IPR050314">
    <property type="entry name" value="Glycosyl_Hydrlase_18"/>
</dbReference>
<dbReference type="InterPro" id="IPR001223">
    <property type="entry name" value="Glyco_hydro18_cat"/>
</dbReference>
<dbReference type="InterPro" id="IPR017853">
    <property type="entry name" value="GH"/>
</dbReference>
<dbReference type="PROSITE" id="PS51910">
    <property type="entry name" value="GH18_2"/>
    <property type="match status" value="1"/>
</dbReference>
<dbReference type="Gene3D" id="3.20.20.80">
    <property type="entry name" value="Glycosidases"/>
    <property type="match status" value="1"/>
</dbReference>
<organism evidence="4 5">
    <name type="scientific">Stomoxys calcitrans</name>
    <name type="common">Stable fly</name>
    <name type="synonym">Conops calcitrans</name>
    <dbReference type="NCBI Taxonomy" id="35570"/>
    <lineage>
        <taxon>Eukaryota</taxon>
        <taxon>Metazoa</taxon>
        <taxon>Ecdysozoa</taxon>
        <taxon>Arthropoda</taxon>
        <taxon>Hexapoda</taxon>
        <taxon>Insecta</taxon>
        <taxon>Pterygota</taxon>
        <taxon>Neoptera</taxon>
        <taxon>Endopterygota</taxon>
        <taxon>Diptera</taxon>
        <taxon>Brachycera</taxon>
        <taxon>Muscomorpha</taxon>
        <taxon>Muscoidea</taxon>
        <taxon>Muscidae</taxon>
        <taxon>Stomoxys</taxon>
    </lineage>
</organism>
<gene>
    <name evidence="4" type="primary">106089517</name>
</gene>
<accession>A0A1I8Q2J9</accession>
<dbReference type="SUPFAM" id="SSF51445">
    <property type="entry name" value="(Trans)glycosidases"/>
    <property type="match status" value="1"/>
</dbReference>
<dbReference type="Proteomes" id="UP000095300">
    <property type="component" value="Unassembled WGS sequence"/>
</dbReference>
<dbReference type="EnsemblMetazoa" id="SCAU013265-RA">
    <property type="protein sequence ID" value="SCAU013265-PA"/>
    <property type="gene ID" value="SCAU013265"/>
</dbReference>
<name>A0A1I8Q2J9_STOCA</name>
<evidence type="ECO:0000256" key="1">
    <source>
        <dbReference type="ARBA" id="ARBA00022729"/>
    </source>
</evidence>
<dbReference type="InterPro" id="IPR029070">
    <property type="entry name" value="Chitinase_insertion_sf"/>
</dbReference>
<dbReference type="PANTHER" id="PTHR11177:SF360">
    <property type="entry name" value="CHITINASE 4-RELATED"/>
    <property type="match status" value="1"/>
</dbReference>
<dbReference type="STRING" id="35570.A0A1I8Q2J9"/>
<protein>
    <recommendedName>
        <fullName evidence="3">GH18 domain-containing protein</fullName>
    </recommendedName>
</protein>
<evidence type="ECO:0000313" key="5">
    <source>
        <dbReference type="Proteomes" id="UP000095300"/>
    </source>
</evidence>
<dbReference type="GO" id="GO:0005975">
    <property type="term" value="P:carbohydrate metabolic process"/>
    <property type="evidence" value="ECO:0007669"/>
    <property type="project" value="InterPro"/>
</dbReference>
<dbReference type="AlphaFoldDB" id="A0A1I8Q2J9"/>
<feature type="domain" description="GH18" evidence="3">
    <location>
        <begin position="29"/>
        <end position="370"/>
    </location>
</feature>
<evidence type="ECO:0000313" key="4">
    <source>
        <dbReference type="EnsemblMetazoa" id="SCAU013265-PA"/>
    </source>
</evidence>
<sequence length="393" mass="45198">MVRHVVFLLLLLTLWGNSLTLKLPTRKPKMINCYFSVTAFTRLYNKMEPEQIPDNLCTHLSYAFFDISRDGALTLDTLNDVHVGKKWIERVIAVRNRNPKLKVIAAVGGEYFKERPQIYMNMLASKEKRDLFIDSTIRFLEHYEFDGLDLCWIGSGEEGDVEAKKNLVIFVRELSKELSSRNFLFGISVSPIERNYDVRAISRAVDYINVLTFNFGDPHRTSFAAPLYGQGIMNVNASMSFWMDNCAPSLKLNIGVSFHSWDLVLEDERYNKPGSQAMKLLGERSYYNYCQELVRVKPIFDKTTGGTYFTEGRKWTSYESAQSLEAKYDYLLSQFMGGVAIYSLDADDFHPRCGEAFHLTEYTQRKLGGEYISSGGISCHLNDENRETCHKEY</sequence>
<dbReference type="VEuPathDB" id="VectorBase:SCAU013265"/>
<keyword evidence="5" id="KW-1185">Reference proteome</keyword>
<feature type="chain" id="PRO_5009327612" description="GH18 domain-containing protein" evidence="2">
    <location>
        <begin position="21"/>
        <end position="393"/>
    </location>
</feature>
<keyword evidence="1 2" id="KW-0732">Signal</keyword>
<evidence type="ECO:0000259" key="3">
    <source>
        <dbReference type="PROSITE" id="PS51910"/>
    </source>
</evidence>
<dbReference type="GO" id="GO:0005576">
    <property type="term" value="C:extracellular region"/>
    <property type="evidence" value="ECO:0007669"/>
    <property type="project" value="TreeGrafter"/>
</dbReference>
<dbReference type="SMART" id="SM00636">
    <property type="entry name" value="Glyco_18"/>
    <property type="match status" value="1"/>
</dbReference>
<feature type="signal peptide" evidence="2">
    <location>
        <begin position="1"/>
        <end position="20"/>
    </location>
</feature>